<dbReference type="EC" id="5.1.3.2" evidence="3"/>
<dbReference type="GO" id="GO:0003978">
    <property type="term" value="F:UDP-glucose 4-epimerase activity"/>
    <property type="evidence" value="ECO:0007669"/>
    <property type="project" value="UniProtKB-EC"/>
</dbReference>
<dbReference type="CDD" id="cd08946">
    <property type="entry name" value="SDR_e"/>
    <property type="match status" value="1"/>
</dbReference>
<name>A0A1J5RP17_9ZZZZ</name>
<sequence length="289" mass="31133">MMGTLLLTGAGGIIGRYLAQALAERGVPILALSRQGKPAAPHPAIRWAPAPTGGSFAPLFADYDVRAVIHAAARSPTPDASPERFVADNIDQTRALIATAQQHNVSHFLFLSAVSAYGTVNTDTLNETTPVVDPDFYGLSKLVGEKLLTHSDLPALILRLPAVIGPYAHRNWVARAKAAILARHPLTVFNPAAPFNNAVYLEDLAVFLEKLLSRPLSDCDLLVLGAGGQIPIHTAVETLMTALGCTIPVRTVQTERHSYLIDSRRAITRYGYTPMDITDMLQRFAADPV</sequence>
<dbReference type="InterPro" id="IPR036291">
    <property type="entry name" value="NAD(P)-bd_dom_sf"/>
</dbReference>
<gene>
    <name evidence="3" type="primary">galE_5</name>
    <name evidence="3" type="ORF">GALL_242940</name>
</gene>
<evidence type="ECO:0000313" key="3">
    <source>
        <dbReference type="EMBL" id="OIQ93703.1"/>
    </source>
</evidence>
<organism evidence="3">
    <name type="scientific">mine drainage metagenome</name>
    <dbReference type="NCBI Taxonomy" id="410659"/>
    <lineage>
        <taxon>unclassified sequences</taxon>
        <taxon>metagenomes</taxon>
        <taxon>ecological metagenomes</taxon>
    </lineage>
</organism>
<reference evidence="3" key="1">
    <citation type="submission" date="2016-10" db="EMBL/GenBank/DDBJ databases">
        <title>Sequence of Gallionella enrichment culture.</title>
        <authorList>
            <person name="Poehlein A."/>
            <person name="Muehling M."/>
            <person name="Daniel R."/>
        </authorList>
    </citation>
    <scope>NUCLEOTIDE SEQUENCE</scope>
</reference>
<dbReference type="EMBL" id="MLJW01000201">
    <property type="protein sequence ID" value="OIQ93703.1"/>
    <property type="molecule type" value="Genomic_DNA"/>
</dbReference>
<comment type="similarity">
    <text evidence="1">Belongs to the NAD(P)-dependent epimerase/dehydratase family.</text>
</comment>
<dbReference type="InterPro" id="IPR001509">
    <property type="entry name" value="Epimerase_deHydtase"/>
</dbReference>
<evidence type="ECO:0000259" key="2">
    <source>
        <dbReference type="Pfam" id="PF01370"/>
    </source>
</evidence>
<dbReference type="Pfam" id="PF01370">
    <property type="entry name" value="Epimerase"/>
    <property type="match status" value="1"/>
</dbReference>
<comment type="caution">
    <text evidence="3">The sequence shown here is derived from an EMBL/GenBank/DDBJ whole genome shotgun (WGS) entry which is preliminary data.</text>
</comment>
<accession>A0A1J5RP17</accession>
<dbReference type="AlphaFoldDB" id="A0A1J5RP17"/>
<keyword evidence="3" id="KW-0413">Isomerase</keyword>
<proteinExistence type="inferred from homology"/>
<protein>
    <submittedName>
        <fullName evidence="3">UDP-glucose 4-epimerase</fullName>
        <ecNumber evidence="3">5.1.3.2</ecNumber>
    </submittedName>
</protein>
<feature type="domain" description="NAD-dependent epimerase/dehydratase" evidence="2">
    <location>
        <begin position="6"/>
        <end position="214"/>
    </location>
</feature>
<dbReference type="SUPFAM" id="SSF51735">
    <property type="entry name" value="NAD(P)-binding Rossmann-fold domains"/>
    <property type="match status" value="1"/>
</dbReference>
<dbReference type="Gene3D" id="3.40.50.720">
    <property type="entry name" value="NAD(P)-binding Rossmann-like Domain"/>
    <property type="match status" value="1"/>
</dbReference>
<dbReference type="PANTHER" id="PTHR43000">
    <property type="entry name" value="DTDP-D-GLUCOSE 4,6-DEHYDRATASE-RELATED"/>
    <property type="match status" value="1"/>
</dbReference>
<evidence type="ECO:0000256" key="1">
    <source>
        <dbReference type="ARBA" id="ARBA00007637"/>
    </source>
</evidence>